<dbReference type="CDD" id="cd03801">
    <property type="entry name" value="GT4_PimA-like"/>
    <property type="match status" value="1"/>
</dbReference>
<keyword evidence="2 4" id="KW-0808">Transferase</keyword>
<evidence type="ECO:0000313" key="5">
    <source>
        <dbReference type="Proteomes" id="UP001373159"/>
    </source>
</evidence>
<organism evidence="4 5">
    <name type="scientific">Bifidobacterium favimelis</name>
    <dbReference type="NCBI Taxonomy" id="3122979"/>
    <lineage>
        <taxon>Bacteria</taxon>
        <taxon>Bacillati</taxon>
        <taxon>Actinomycetota</taxon>
        <taxon>Actinomycetes</taxon>
        <taxon>Bifidobacteriales</taxon>
        <taxon>Bifidobacteriaceae</taxon>
        <taxon>Bifidobacterium</taxon>
    </lineage>
</organism>
<dbReference type="PANTHER" id="PTHR45947">
    <property type="entry name" value="SULFOQUINOVOSYL TRANSFERASE SQD2"/>
    <property type="match status" value="1"/>
</dbReference>
<comment type="caution">
    <text evidence="4">The sequence shown here is derived from an EMBL/GenBank/DDBJ whole genome shotgun (WGS) entry which is preliminary data.</text>
</comment>
<sequence>MKGRPAGPCNPSEGRLRIGFVFDDSLDVNDGVQQYIVTLGRELSRRGHEVHYLVGETRRHPVPGIHPLAHNVMVAFNGNRMRIPLPAGRGKIRRVLSENPFDVLHVQAPYSPFLAGRVLESADPRTGVVATYHIASTGRLQYEAGRLLGVVNRRSHRRVDRVIAVSPAAAAYARGTAGADALVIPNPVDTARFRRALAYYGPEPVARLRSGGPHVVFLGRFVERKGPQALLRALAWGRHEGVFPPGMHVTMGGRGPLLDECRRMAEGIDMRVDFPGFISEADKPELLASADVAVFPSTVGETFGIVLLEAMACGALILAGDNPGYRYTLEGDDDSLFPISGPDATADLAKKIARALDDPAWAGRVRARQAGLLSHYEVASVADRTESVYRKAIQDRATM</sequence>
<gene>
    <name evidence="4" type="ORF">V8P97_03395</name>
</gene>
<dbReference type="EC" id="2.4.-.-" evidence="4"/>
<dbReference type="Pfam" id="PF13692">
    <property type="entry name" value="Glyco_trans_1_4"/>
    <property type="match status" value="1"/>
</dbReference>
<dbReference type="Pfam" id="PF13439">
    <property type="entry name" value="Glyco_transf_4"/>
    <property type="match status" value="1"/>
</dbReference>
<reference evidence="4 5" key="1">
    <citation type="submission" date="2024-02" db="EMBL/GenBank/DDBJ databases">
        <title>Bifidobacterium honeyensis sp. nov., isolated from the comb honey.</title>
        <authorList>
            <person name="Liu W."/>
            <person name="Li Y."/>
        </authorList>
    </citation>
    <scope>NUCLEOTIDE SEQUENCE [LARGE SCALE GENOMIC DNA]</scope>
    <source>
        <strain evidence="4 5">IMAU50988</strain>
    </source>
</reference>
<dbReference type="EMBL" id="JBANBB010000001">
    <property type="protein sequence ID" value="MEK0306516.1"/>
    <property type="molecule type" value="Genomic_DNA"/>
</dbReference>
<accession>A0ABU8ZP45</accession>
<dbReference type="InterPro" id="IPR050194">
    <property type="entry name" value="Glycosyltransferase_grp1"/>
</dbReference>
<dbReference type="SUPFAM" id="SSF53756">
    <property type="entry name" value="UDP-Glycosyltransferase/glycogen phosphorylase"/>
    <property type="match status" value="1"/>
</dbReference>
<evidence type="ECO:0000256" key="2">
    <source>
        <dbReference type="ARBA" id="ARBA00022679"/>
    </source>
</evidence>
<dbReference type="PANTHER" id="PTHR45947:SF3">
    <property type="entry name" value="SULFOQUINOVOSYL TRANSFERASE SQD2"/>
    <property type="match status" value="1"/>
</dbReference>
<evidence type="ECO:0000313" key="4">
    <source>
        <dbReference type="EMBL" id="MEK0306516.1"/>
    </source>
</evidence>
<evidence type="ECO:0000256" key="1">
    <source>
        <dbReference type="ARBA" id="ARBA00022676"/>
    </source>
</evidence>
<name>A0ABU8ZP45_9BIFI</name>
<dbReference type="RefSeq" id="WP_340469046.1">
    <property type="nucleotide sequence ID" value="NZ_JBANBB010000001.1"/>
</dbReference>
<dbReference type="GO" id="GO:0016757">
    <property type="term" value="F:glycosyltransferase activity"/>
    <property type="evidence" value="ECO:0007669"/>
    <property type="project" value="UniProtKB-KW"/>
</dbReference>
<dbReference type="InterPro" id="IPR028098">
    <property type="entry name" value="Glyco_trans_4-like_N"/>
</dbReference>
<keyword evidence="5" id="KW-1185">Reference proteome</keyword>
<keyword evidence="1 4" id="KW-0328">Glycosyltransferase</keyword>
<feature type="domain" description="Glycosyltransferase subfamily 4-like N-terminal" evidence="3">
    <location>
        <begin position="30"/>
        <end position="192"/>
    </location>
</feature>
<evidence type="ECO:0000259" key="3">
    <source>
        <dbReference type="Pfam" id="PF13439"/>
    </source>
</evidence>
<proteinExistence type="predicted"/>
<protein>
    <submittedName>
        <fullName evidence="4">Glycosyltransferase family 4 protein</fullName>
        <ecNumber evidence="4">2.4.-.-</ecNumber>
    </submittedName>
</protein>
<dbReference type="Gene3D" id="3.40.50.2000">
    <property type="entry name" value="Glycogen Phosphorylase B"/>
    <property type="match status" value="2"/>
</dbReference>
<dbReference type="Proteomes" id="UP001373159">
    <property type="component" value="Unassembled WGS sequence"/>
</dbReference>